<dbReference type="PROSITE" id="PS51195">
    <property type="entry name" value="Q_MOTIF"/>
    <property type="match status" value="1"/>
</dbReference>
<dbReference type="InterPro" id="IPR004000">
    <property type="entry name" value="Actin"/>
</dbReference>
<dbReference type="PROSITE" id="PS51194">
    <property type="entry name" value="HELICASE_CTER"/>
    <property type="match status" value="1"/>
</dbReference>
<dbReference type="PRINTS" id="PR00190">
    <property type="entry name" value="ACTIN"/>
</dbReference>
<evidence type="ECO:0000256" key="11">
    <source>
        <dbReference type="PROSITE-ProRule" id="PRU00552"/>
    </source>
</evidence>
<keyword evidence="6" id="KW-0378">Hydrolase</keyword>
<dbReference type="SMART" id="SM00487">
    <property type="entry name" value="DEXDc"/>
    <property type="match status" value="1"/>
</dbReference>
<name>A0A0V0S7K6_9BILA</name>
<dbReference type="CDD" id="cd18787">
    <property type="entry name" value="SF2_C_DEAD"/>
    <property type="match status" value="1"/>
</dbReference>
<dbReference type="Pfam" id="PF00022">
    <property type="entry name" value="Actin"/>
    <property type="match status" value="2"/>
</dbReference>
<dbReference type="EMBL" id="JYDL01000029">
    <property type="protein sequence ID" value="KRX22708.1"/>
    <property type="molecule type" value="Genomic_DNA"/>
</dbReference>
<evidence type="ECO:0000259" key="15">
    <source>
        <dbReference type="PROSITE" id="PS51195"/>
    </source>
</evidence>
<evidence type="ECO:0000256" key="3">
    <source>
        <dbReference type="ARBA" id="ARBA00012552"/>
    </source>
</evidence>
<feature type="domain" description="Helicase ATP-binding" evidence="13">
    <location>
        <begin position="526"/>
        <end position="696"/>
    </location>
</feature>
<dbReference type="Gene3D" id="3.40.50.300">
    <property type="entry name" value="P-loop containing nucleotide triphosphate hydrolases"/>
    <property type="match status" value="2"/>
</dbReference>
<dbReference type="GO" id="GO:0005524">
    <property type="term" value="F:ATP binding"/>
    <property type="evidence" value="ECO:0007669"/>
    <property type="project" value="UniProtKB-KW"/>
</dbReference>
<gene>
    <name evidence="16" type="ORF">T07_3130</name>
</gene>
<dbReference type="PROSITE" id="PS01132">
    <property type="entry name" value="ACTINS_ACT_LIKE"/>
    <property type="match status" value="2"/>
</dbReference>
<dbReference type="InterPro" id="IPR043129">
    <property type="entry name" value="ATPase_NBD"/>
</dbReference>
<protein>
    <recommendedName>
        <fullName evidence="3">RNA helicase</fullName>
        <ecNumber evidence="3">3.6.4.13</ecNumber>
    </recommendedName>
</protein>
<dbReference type="GO" id="GO:0005856">
    <property type="term" value="C:cytoskeleton"/>
    <property type="evidence" value="ECO:0007669"/>
    <property type="project" value="UniProtKB-SubCell"/>
</dbReference>
<dbReference type="GO" id="GO:0003724">
    <property type="term" value="F:RNA helicase activity"/>
    <property type="evidence" value="ECO:0007669"/>
    <property type="project" value="UniProtKB-EC"/>
</dbReference>
<dbReference type="Gene3D" id="2.40.70.10">
    <property type="entry name" value="Acid Proteases"/>
    <property type="match status" value="1"/>
</dbReference>
<evidence type="ECO:0000313" key="17">
    <source>
        <dbReference type="Proteomes" id="UP000054630"/>
    </source>
</evidence>
<dbReference type="InterPro" id="IPR021109">
    <property type="entry name" value="Peptidase_aspartic_dom_sf"/>
</dbReference>
<sequence>MKISFIFTEDYSNFISQSQYNTSSNLYQIPVIGQTYHYKFSFHQMDPNSTIPVVIDNGSGVLKAGFAGDDAPISVFPSIIGRPRHQGVLIGMAKKSSYIGDEAQNMRGLLTLEYPIEHGIVTNWDDMEILWDHTFCNELRVAPKEHPVLLTEAPMNPKSNREKMTEIMFESFKTPAMYVAIQAVLSLYASGRTTGIVLDCGDGVSHTVPIYEGFAMPHAILRHDLAGRDLTNYMINLLTERGYSFTTTAEREIVRDIKEKLCFVAGDFEHAIITERINRRLSTSYQLPDGHVIKIGSERFRCPEALFQPSLLGLECCGLPETINISIMKCDLDLRSQLYENVILSGGSTMFRGTEHRMTKELRVLGPDAVNVNIHTPPERKYSVWIGGSIMASLSAFQNMWISYKDYEEHGSAIRLCRSQDFVSLMCVTDVNCCVYKVHLLLLVMSRNAEGEIIYSKKEIARFRKLINDTLVDDSNSVFKIESRYGLVYKAAAHFEHLPLSYDILKQLCTHGYFKPSKIQATSIQFMLADSPVDVAIQSQSGTGKTVAFVLCVLQRLQLDNRWPQCLCLVPTYELAAQVRDVFCKLGSYSKSLSIALATRSTDATVPPHDQQITDQVIVGTSGTVIRWLHQLKCFDPKKLKIFILDEADLMLNLGSQIIRIIQTLREDCQRLLFSTTYNNAVRKLFLNVAKDPVTITVQNEGLVLENIEQFYIKCKTNDEKLEAICNFCRTLVIGQCVIFCETRSTAHWLAVKIRAKGHRVAVLSGEIIMEQRAEIIKRFRKGVDRILIATNLCSKGIDIIQVNIVINFDLPRATALEVDIAEYIHRIGHCGRFGRRGLAFTFITDIEGLCGVQMIEYYLSKPVKMLDPFDQKNLTDLKSSLSTYHYKFSFHQMDPNSTIPVVIDNGSGVLKAGFAGDDAPISVFPSIIGRPRHQGVLIGMAKKSSYIGDEAQNMRGLLTLEYPIEHGIVTNWDDMEILWDHTFCNELRVAPKEHPVLLTEAPMNPKSNREKMTEIMFESFKTPAMYVAIQAVLSLYASGRTTGIVLDCGDGVSHTVPIYEGFAMPHAILRHDLAGRDLTNYMINLLTERGYSFTTTGKLERFSHEVIHFISLFCSAEREIVRDIKEKLCFVAGDFEHAIITERINRRLSTSYQLPDGHVIKIGSERFRCPEALFQPSLLGLECCGLPETINISIMKCDLDLRSQLYENVILSGGSTMFRGTEHRMTKELRVLGPDAVNVNIHTPPERKYSVWIGGSIMASLSAFQNMWISYKDYEEHGSAIVNRKRRKGMEILASSIPRFCSTDRGTWYRPVENLASLLTASTFEYVQDCNTYDDAIAKLSEVYVKLKNVIFARYEFIFRKQRDGESLEEFLHALQQLSKNFEYKNVTAEQYREEIIRDAFVNNMSSNKIRTRFLEHSVISLQEAVNKAMALNSAKENAKLYAKSESIINSVSAANPGIEMTIASAAIKQECYFCGKRRHPRVNCPARNTTCRCKLRESRSASKRTAFVSATSLVGSSSSSTVTELKNAIVEAKINGINITALIDNGSSLSFIDERLCKTLQLKLLPADGKTHRLYHRRHRWHSVVTAIDDEIPFTVEADASDHAIVTTLRQLGKPLTKAPFCGKGSVCNCRSIPEMATLLAGTPFPSNY</sequence>
<dbReference type="SUPFAM" id="SSF52540">
    <property type="entry name" value="P-loop containing nucleoside triphosphate hydrolases"/>
    <property type="match status" value="1"/>
</dbReference>
<feature type="domain" description="Helicase C-terminal" evidence="14">
    <location>
        <begin position="707"/>
        <end position="876"/>
    </location>
</feature>
<keyword evidence="4" id="KW-0963">Cytoplasm</keyword>
<keyword evidence="5" id="KW-0547">Nucleotide-binding</keyword>
<evidence type="ECO:0000256" key="4">
    <source>
        <dbReference type="ARBA" id="ARBA00022490"/>
    </source>
</evidence>
<dbReference type="PANTHER" id="PTHR11937">
    <property type="entry name" value="ACTIN"/>
    <property type="match status" value="1"/>
</dbReference>
<evidence type="ECO:0000256" key="8">
    <source>
        <dbReference type="ARBA" id="ARBA00022840"/>
    </source>
</evidence>
<dbReference type="SUPFAM" id="SSF53067">
    <property type="entry name" value="Actin-like ATPase domain"/>
    <property type="match status" value="4"/>
</dbReference>
<dbReference type="OrthoDB" id="5919232at2759"/>
<accession>A0A0V0S7K6</accession>
<proteinExistence type="inferred from homology"/>
<evidence type="ECO:0000256" key="5">
    <source>
        <dbReference type="ARBA" id="ARBA00022741"/>
    </source>
</evidence>
<comment type="caution">
    <text evidence="16">The sequence shown here is derived from an EMBL/GenBank/DDBJ whole genome shotgun (WGS) entry which is preliminary data.</text>
</comment>
<dbReference type="PROSITE" id="PS51192">
    <property type="entry name" value="HELICASE_ATP_BIND_1"/>
    <property type="match status" value="1"/>
</dbReference>
<dbReference type="EC" id="3.6.4.13" evidence="3"/>
<feature type="short sequence motif" description="Q motif" evidence="11">
    <location>
        <begin position="493"/>
        <end position="521"/>
    </location>
</feature>
<dbReference type="InterPro" id="IPR020902">
    <property type="entry name" value="Actin/actin-like_CS"/>
</dbReference>
<dbReference type="InterPro" id="IPR011545">
    <property type="entry name" value="DEAD/DEAH_box_helicase_dom"/>
</dbReference>
<reference evidence="16 17" key="1">
    <citation type="submission" date="2015-01" db="EMBL/GenBank/DDBJ databases">
        <title>Evolution of Trichinella species and genotypes.</title>
        <authorList>
            <person name="Korhonen P.K."/>
            <person name="Edoardo P."/>
            <person name="Giuseppe L.R."/>
            <person name="Gasser R.B."/>
        </authorList>
    </citation>
    <scope>NUCLEOTIDE SEQUENCE [LARGE SCALE GENOMIC DNA]</scope>
    <source>
        <strain evidence="16">ISS37</strain>
    </source>
</reference>
<dbReference type="SMART" id="SM00490">
    <property type="entry name" value="HELICc"/>
    <property type="match status" value="1"/>
</dbReference>
<dbReference type="FunFam" id="3.90.640.10:FF:000047">
    <property type="entry name" value="Actin, alpha skeletal muscle"/>
    <property type="match status" value="1"/>
</dbReference>
<dbReference type="InterPro" id="IPR001650">
    <property type="entry name" value="Helicase_C-like"/>
</dbReference>
<dbReference type="Pfam" id="PF00271">
    <property type="entry name" value="Helicase_C"/>
    <property type="match status" value="1"/>
</dbReference>
<evidence type="ECO:0000256" key="12">
    <source>
        <dbReference type="RuleBase" id="RU000487"/>
    </source>
</evidence>
<comment type="catalytic activity">
    <reaction evidence="10">
        <text>ATP + H2O = ADP + phosphate + H(+)</text>
        <dbReference type="Rhea" id="RHEA:13065"/>
        <dbReference type="ChEBI" id="CHEBI:15377"/>
        <dbReference type="ChEBI" id="CHEBI:15378"/>
        <dbReference type="ChEBI" id="CHEBI:30616"/>
        <dbReference type="ChEBI" id="CHEBI:43474"/>
        <dbReference type="ChEBI" id="CHEBI:456216"/>
    </reaction>
</comment>
<dbReference type="Gene3D" id="3.90.640.10">
    <property type="entry name" value="Actin, Chain A, domain 4"/>
    <property type="match status" value="2"/>
</dbReference>
<feature type="domain" description="DEAD-box RNA helicase Q" evidence="15">
    <location>
        <begin position="493"/>
        <end position="521"/>
    </location>
</feature>
<evidence type="ECO:0000256" key="9">
    <source>
        <dbReference type="ARBA" id="ARBA00023212"/>
    </source>
</evidence>
<keyword evidence="7" id="KW-0347">Helicase</keyword>
<dbReference type="Pfam" id="PF00270">
    <property type="entry name" value="DEAD"/>
    <property type="match status" value="1"/>
</dbReference>
<organism evidence="16 17">
    <name type="scientific">Trichinella nelsoni</name>
    <dbReference type="NCBI Taxonomy" id="6336"/>
    <lineage>
        <taxon>Eukaryota</taxon>
        <taxon>Metazoa</taxon>
        <taxon>Ecdysozoa</taxon>
        <taxon>Nematoda</taxon>
        <taxon>Enoplea</taxon>
        <taxon>Dorylaimia</taxon>
        <taxon>Trichinellida</taxon>
        <taxon>Trichinellidae</taxon>
        <taxon>Trichinella</taxon>
    </lineage>
</organism>
<keyword evidence="17" id="KW-1185">Reference proteome</keyword>
<evidence type="ECO:0000256" key="7">
    <source>
        <dbReference type="ARBA" id="ARBA00022806"/>
    </source>
</evidence>
<comment type="subcellular location">
    <subcellularLocation>
        <location evidence="1">Cytoplasm</location>
        <location evidence="1">Cytoskeleton</location>
    </subcellularLocation>
</comment>
<dbReference type="GO" id="GO:0016787">
    <property type="term" value="F:hydrolase activity"/>
    <property type="evidence" value="ECO:0007669"/>
    <property type="project" value="UniProtKB-KW"/>
</dbReference>
<comment type="similarity">
    <text evidence="2 12">Belongs to the actin family.</text>
</comment>
<keyword evidence="8" id="KW-0067">ATP-binding</keyword>
<evidence type="ECO:0000313" key="16">
    <source>
        <dbReference type="EMBL" id="KRX22708.1"/>
    </source>
</evidence>
<evidence type="ECO:0000256" key="10">
    <source>
        <dbReference type="ARBA" id="ARBA00049360"/>
    </source>
</evidence>
<evidence type="ECO:0000256" key="6">
    <source>
        <dbReference type="ARBA" id="ARBA00022801"/>
    </source>
</evidence>
<evidence type="ECO:0000256" key="1">
    <source>
        <dbReference type="ARBA" id="ARBA00004245"/>
    </source>
</evidence>
<dbReference type="GO" id="GO:0003676">
    <property type="term" value="F:nucleic acid binding"/>
    <property type="evidence" value="ECO:0007669"/>
    <property type="project" value="InterPro"/>
</dbReference>
<dbReference type="FunFam" id="3.30.420.40:FF:000291">
    <property type="entry name" value="Actin, alpha skeletal muscle"/>
    <property type="match status" value="2"/>
</dbReference>
<evidence type="ECO:0000259" key="14">
    <source>
        <dbReference type="PROSITE" id="PS51194"/>
    </source>
</evidence>
<dbReference type="Proteomes" id="UP000054630">
    <property type="component" value="Unassembled WGS sequence"/>
</dbReference>
<evidence type="ECO:0000259" key="13">
    <source>
        <dbReference type="PROSITE" id="PS51192"/>
    </source>
</evidence>
<keyword evidence="9" id="KW-0206">Cytoskeleton</keyword>
<dbReference type="STRING" id="6336.A0A0V0S7K6"/>
<dbReference type="InterPro" id="IPR014001">
    <property type="entry name" value="Helicase_ATP-bd"/>
</dbReference>
<dbReference type="InterPro" id="IPR014014">
    <property type="entry name" value="RNA_helicase_DEAD_Q_motif"/>
</dbReference>
<dbReference type="CDD" id="cd00303">
    <property type="entry name" value="retropepsin_like"/>
    <property type="match status" value="1"/>
</dbReference>
<dbReference type="Gene3D" id="3.30.420.40">
    <property type="match status" value="4"/>
</dbReference>
<dbReference type="SMART" id="SM00268">
    <property type="entry name" value="ACTIN"/>
    <property type="match status" value="2"/>
</dbReference>
<dbReference type="InterPro" id="IPR027417">
    <property type="entry name" value="P-loop_NTPase"/>
</dbReference>
<evidence type="ECO:0000256" key="2">
    <source>
        <dbReference type="ARBA" id="ARBA00006752"/>
    </source>
</evidence>